<dbReference type="RefSeq" id="YP_009098632.1">
    <property type="nucleotide sequence ID" value="NC_025419.1"/>
</dbReference>
<proteinExistence type="predicted"/>
<dbReference type="Pfam" id="PF03903">
    <property type="entry name" value="Phage_T4_gp36"/>
    <property type="match status" value="1"/>
</dbReference>
<dbReference type="KEGG" id="vg:22113996"/>
<evidence type="ECO:0000313" key="2">
    <source>
        <dbReference type="Proteomes" id="UP000029934"/>
    </source>
</evidence>
<dbReference type="InterPro" id="IPR005601">
    <property type="entry name" value="Tail_fibre_p36"/>
</dbReference>
<gene>
    <name evidence="1" type="ORF">RB3_246</name>
</gene>
<dbReference type="GeneID" id="22113996"/>
<accession>A0A097J1D9</accession>
<organism evidence="1 2">
    <name type="scientific">Enterobacteria phage RB3</name>
    <name type="common">Bacteriophage RB3</name>
    <dbReference type="NCBI Taxonomy" id="31533"/>
    <lineage>
        <taxon>Viruses</taxon>
        <taxon>Duplodnaviria</taxon>
        <taxon>Heunggongvirae</taxon>
        <taxon>Uroviricota</taxon>
        <taxon>Caudoviricetes</taxon>
        <taxon>Pantevenvirales</taxon>
        <taxon>Straboviridae</taxon>
        <taxon>Tevenvirinae</taxon>
        <taxon>Tequatrovirus</taxon>
        <taxon>Tequatrovirus RB3</taxon>
    </lineage>
</organism>
<keyword evidence="2" id="KW-1185">Reference proteome</keyword>
<protein>
    <submittedName>
        <fullName evidence="1">Hinge connector of long tail fiber distal connector</fullName>
    </submittedName>
</protein>
<organismHost>
    <name type="scientific">Escherichia coli</name>
    <dbReference type="NCBI Taxonomy" id="562"/>
</organismHost>
<sequence length="216" mass="22643">MADLKVGSTVGGSVIWHQGNFPLNSAGDDVLYKSFKIYSEYNKPQAADNDFVSKANGGTYTGPITINYGVNSYLQLSNNETPIRIRSGGGTGNTLVVGGSSGGISFRPAGSEITTGQITITPEGLTTFTKAVTAPSVTVTSTPSAASDATRKDYVDGAINTVTANANSRVLRSGDTMTGNLTAPNLFSQNPASQPSHVPRFDQIVIKDSVQDFGYY</sequence>
<evidence type="ECO:0000313" key="1">
    <source>
        <dbReference type="EMBL" id="AIT72982.1"/>
    </source>
</evidence>
<reference evidence="1 2" key="1">
    <citation type="submission" date="2014-09" db="EMBL/GenBank/DDBJ databases">
        <title>Complete Genome Sequences of T4-like Bacteriophages RB3, RB5, RB6, RB7, RB9, RB10, RB27, RB33, RB55, RB59, and RB68.</title>
        <authorList>
            <person name="Yaung S.J."/>
            <person name="Esvelt K.M."/>
            <person name="Church G.M."/>
        </authorList>
    </citation>
    <scope>NUCLEOTIDE SEQUENCE [LARGE SCALE GENOMIC DNA]</scope>
</reference>
<name>A0A097J1D9_BPR03</name>
<dbReference type="OrthoDB" id="10867at10239"/>
<dbReference type="EMBL" id="KM606994">
    <property type="protein sequence ID" value="AIT72982.1"/>
    <property type="molecule type" value="Genomic_DNA"/>
</dbReference>
<dbReference type="Proteomes" id="UP000029934">
    <property type="component" value="Segment"/>
</dbReference>